<proteinExistence type="predicted"/>
<comment type="caution">
    <text evidence="1">The sequence shown here is derived from an EMBL/GenBank/DDBJ whole genome shotgun (WGS) entry which is preliminary data.</text>
</comment>
<dbReference type="EMBL" id="JBHTLP010000002">
    <property type="protein sequence ID" value="MFD1139915.1"/>
    <property type="molecule type" value="Genomic_DNA"/>
</dbReference>
<dbReference type="Proteomes" id="UP001597116">
    <property type="component" value="Unassembled WGS sequence"/>
</dbReference>
<sequence>MKAKKIVLLPYNLDLESLLEEHPPQVRLQVENLKYILGLISELPAYDHRLFTSQQEEALYVSLNAKLLKEKVSNYHHYLRYLQEVSVLECDNAYVPGFKSRGYRFTQPYQGKLIKDVITRPKLVSHTELEQQEDEQVSQQYGNLIRPFDGLKIDNDQAQQYIDGLYEEESHSPQPKIRQNAACRYGAYQTMINHLSEHTGRFKVDSKGHRFHSPLTNLKKELRQFLTYKGEPLVALDLSCSQSYLATLLFNREFYQPSEATTKVALISLPAETQALFSKDLLARIVNYIINFDTVITSNPCTSLPPSPVCPLMVEKSEDKLISKDVAVARESIVTKKDDEVKTYLSFLIDGKFYELLGEQIQRETGRSLKTRQQMKEVIFTVLFSKNGEKHPALVSRKEAFVTVFPWIYGLFELLKSDKHSSLALLLQTIESEIFLNRIAQRITAESSNVPFF</sequence>
<gene>
    <name evidence="1" type="ORF">ACFQ4C_02300</name>
</gene>
<dbReference type="RefSeq" id="WP_265990129.1">
    <property type="nucleotide sequence ID" value="NZ_CP110973.1"/>
</dbReference>
<accession>A0ABW3Q9B0</accession>
<evidence type="ECO:0000313" key="2">
    <source>
        <dbReference type="Proteomes" id="UP001597116"/>
    </source>
</evidence>
<evidence type="ECO:0000313" key="1">
    <source>
        <dbReference type="EMBL" id="MFD1139915.1"/>
    </source>
</evidence>
<reference evidence="2" key="1">
    <citation type="journal article" date="2019" name="Int. J. Syst. Evol. Microbiol.">
        <title>The Global Catalogue of Microorganisms (GCM) 10K type strain sequencing project: providing services to taxonomists for standard genome sequencing and annotation.</title>
        <authorList>
            <consortium name="The Broad Institute Genomics Platform"/>
            <consortium name="The Broad Institute Genome Sequencing Center for Infectious Disease"/>
            <person name="Wu L."/>
            <person name="Ma J."/>
        </authorList>
    </citation>
    <scope>NUCLEOTIDE SEQUENCE [LARGE SCALE GENOMIC DNA]</scope>
    <source>
        <strain evidence="2">CCUG 55608</strain>
    </source>
</reference>
<keyword evidence="2" id="KW-1185">Reference proteome</keyword>
<name>A0ABW3Q9B0_9BACT</name>
<organism evidence="1 2">
    <name type="scientific">Larkinella insperata</name>
    <dbReference type="NCBI Taxonomy" id="332158"/>
    <lineage>
        <taxon>Bacteria</taxon>
        <taxon>Pseudomonadati</taxon>
        <taxon>Bacteroidota</taxon>
        <taxon>Cytophagia</taxon>
        <taxon>Cytophagales</taxon>
        <taxon>Spirosomataceae</taxon>
        <taxon>Larkinella</taxon>
    </lineage>
</organism>
<protein>
    <submittedName>
        <fullName evidence="1">Uncharacterized protein</fullName>
    </submittedName>
</protein>